<dbReference type="AlphaFoldDB" id="A0A167YFQ3"/>
<evidence type="ECO:0000259" key="1">
    <source>
        <dbReference type="Pfam" id="PF13417"/>
    </source>
</evidence>
<gene>
    <name evidence="3" type="ORF">AAP_03454</name>
</gene>
<dbReference type="SUPFAM" id="SSF47616">
    <property type="entry name" value="GST C-terminal domain-like"/>
    <property type="match status" value="1"/>
</dbReference>
<feature type="domain" description="GST N-terminal" evidence="1">
    <location>
        <begin position="74"/>
        <end position="153"/>
    </location>
</feature>
<dbReference type="InterPro" id="IPR036282">
    <property type="entry name" value="Glutathione-S-Trfase_C_sf"/>
</dbReference>
<feature type="domain" description="Glutathione S-transferase UstS-like C-terminal" evidence="2">
    <location>
        <begin position="185"/>
        <end position="308"/>
    </location>
</feature>
<dbReference type="Pfam" id="PF22041">
    <property type="entry name" value="GST_C_7"/>
    <property type="match status" value="1"/>
</dbReference>
<dbReference type="Proteomes" id="UP000242877">
    <property type="component" value="Unassembled WGS sequence"/>
</dbReference>
<dbReference type="Pfam" id="PF13417">
    <property type="entry name" value="GST_N_3"/>
    <property type="match status" value="1"/>
</dbReference>
<dbReference type="OrthoDB" id="4951845at2759"/>
<evidence type="ECO:0000259" key="2">
    <source>
        <dbReference type="Pfam" id="PF22041"/>
    </source>
</evidence>
<dbReference type="EMBL" id="AZGZ01000014">
    <property type="protein sequence ID" value="KZZ91284.1"/>
    <property type="molecule type" value="Genomic_DNA"/>
</dbReference>
<dbReference type="InterPro" id="IPR054416">
    <property type="entry name" value="GST_UstS-like_C"/>
</dbReference>
<organism evidence="3 4">
    <name type="scientific">Ascosphaera apis ARSEF 7405</name>
    <dbReference type="NCBI Taxonomy" id="392613"/>
    <lineage>
        <taxon>Eukaryota</taxon>
        <taxon>Fungi</taxon>
        <taxon>Dikarya</taxon>
        <taxon>Ascomycota</taxon>
        <taxon>Pezizomycotina</taxon>
        <taxon>Eurotiomycetes</taxon>
        <taxon>Eurotiomycetidae</taxon>
        <taxon>Onygenales</taxon>
        <taxon>Ascosphaeraceae</taxon>
        <taxon>Ascosphaera</taxon>
    </lineage>
</organism>
<name>A0A167YFQ3_9EURO</name>
<dbReference type="InterPro" id="IPR004045">
    <property type="entry name" value="Glutathione_S-Trfase_N"/>
</dbReference>
<comment type="caution">
    <text evidence="3">The sequence shown here is derived from an EMBL/GenBank/DDBJ whole genome shotgun (WGS) entry which is preliminary data.</text>
</comment>
<dbReference type="VEuPathDB" id="FungiDB:AAP_03454"/>
<keyword evidence="4" id="KW-1185">Reference proteome</keyword>
<proteinExistence type="predicted"/>
<evidence type="ECO:0000313" key="3">
    <source>
        <dbReference type="EMBL" id="KZZ91284.1"/>
    </source>
</evidence>
<evidence type="ECO:0000313" key="4">
    <source>
        <dbReference type="Proteomes" id="UP000242877"/>
    </source>
</evidence>
<dbReference type="Gene3D" id="3.40.30.10">
    <property type="entry name" value="Glutaredoxin"/>
    <property type="match status" value="1"/>
</dbReference>
<accession>A0A167YFQ3</accession>
<dbReference type="Gene3D" id="1.20.1050.10">
    <property type="match status" value="1"/>
</dbReference>
<protein>
    <submittedName>
        <fullName evidence="3">Uncharacterized protein</fullName>
    </submittedName>
</protein>
<reference evidence="3 4" key="1">
    <citation type="journal article" date="2016" name="Genome Biol. Evol.">
        <title>Divergent and convergent evolution of fungal pathogenicity.</title>
        <authorList>
            <person name="Shang Y."/>
            <person name="Xiao G."/>
            <person name="Zheng P."/>
            <person name="Cen K."/>
            <person name="Zhan S."/>
            <person name="Wang C."/>
        </authorList>
    </citation>
    <scope>NUCLEOTIDE SEQUENCE [LARGE SCALE GENOMIC DNA]</scope>
    <source>
        <strain evidence="3 4">ARSEF 7405</strain>
    </source>
</reference>
<sequence>MFNIKGRELNIEKEKKKSETQSVRTIFIISKIITFSKSISSISIGIASMEAESMPRPHLLDILSTLQYPDQCWSPNTLKARITLNYRAIPYTQSFVSYPDIAPISQRLRIPARQDDEIQYTLPAIIHPASLGNANPAINDSVQIALHLEQVYDAANGHPSIFPTPSSLAIAREVESLLRCKGGAVDSCRPIVYPRVAAFLDERGREYFEYTRRGYRGIKISTILPKTEAEMNLVYWNVERGFTKIVEMLAGGNSKEGPFFEGELFGFADAVVLGVLGWFQKADQVLFERVTNLGDGALKRMWEASQQWMRGQGEEKSTDEALSEMGL</sequence>